<feature type="transmembrane region" description="Helical" evidence="1">
    <location>
        <begin position="6"/>
        <end position="26"/>
    </location>
</feature>
<evidence type="ECO:0000256" key="1">
    <source>
        <dbReference type="SAM" id="Phobius"/>
    </source>
</evidence>
<gene>
    <name evidence="2" type="ORF">SAMN04489858_10240</name>
</gene>
<evidence type="ECO:0000313" key="2">
    <source>
        <dbReference type="EMBL" id="SES86889.1"/>
    </source>
</evidence>
<dbReference type="OrthoDB" id="7632202at2"/>
<keyword evidence="1" id="KW-1133">Transmembrane helix</keyword>
<evidence type="ECO:0000313" key="3">
    <source>
        <dbReference type="Proteomes" id="UP000199180"/>
    </source>
</evidence>
<organism evidence="2 3">
    <name type="scientific">Paracoccus homiensis</name>
    <dbReference type="NCBI Taxonomy" id="364199"/>
    <lineage>
        <taxon>Bacteria</taxon>
        <taxon>Pseudomonadati</taxon>
        <taxon>Pseudomonadota</taxon>
        <taxon>Alphaproteobacteria</taxon>
        <taxon>Rhodobacterales</taxon>
        <taxon>Paracoccaceae</taxon>
        <taxon>Paracoccus</taxon>
    </lineage>
</organism>
<dbReference type="AlphaFoldDB" id="A0A1H9ZYK6"/>
<keyword evidence="1" id="KW-0472">Membrane</keyword>
<name>A0A1H9ZYK6_9RHOB</name>
<protein>
    <submittedName>
        <fullName evidence="2">Uncharacterized protein</fullName>
    </submittedName>
</protein>
<dbReference type="STRING" id="364199.SAMN04489858_10240"/>
<proteinExistence type="predicted"/>
<dbReference type="EMBL" id="FOHO01000002">
    <property type="protein sequence ID" value="SES86889.1"/>
    <property type="molecule type" value="Genomic_DNA"/>
</dbReference>
<dbReference type="Proteomes" id="UP000199180">
    <property type="component" value="Unassembled WGS sequence"/>
</dbReference>
<reference evidence="2 3" key="1">
    <citation type="submission" date="2016-10" db="EMBL/GenBank/DDBJ databases">
        <authorList>
            <person name="de Groot N.N."/>
        </authorList>
    </citation>
    <scope>NUCLEOTIDE SEQUENCE [LARGE SCALE GENOMIC DNA]</scope>
    <source>
        <strain evidence="2 3">DSM 17862</strain>
    </source>
</reference>
<keyword evidence="3" id="KW-1185">Reference proteome</keyword>
<keyword evidence="1" id="KW-0812">Transmembrane</keyword>
<accession>A0A1H9ZYK6</accession>
<feature type="transmembrane region" description="Helical" evidence="1">
    <location>
        <begin position="71"/>
        <end position="92"/>
    </location>
</feature>
<dbReference type="RefSeq" id="WP_090732276.1">
    <property type="nucleotide sequence ID" value="NZ_CP177219.1"/>
</dbReference>
<sequence>MAALFRLIVLVFLIEAMFYLLLRIYIRSLRRERLETLWDERHPDRSGDSRDRDEFVRRAMVGFDKTLKSRLLWLVFIIPTFAIIGIVIQVNWQ</sequence>